<sequence length="141" mass="15863">MKTYISLKYLILFYTVVVLSLAVVKAAADCQCDGIYIIERWVNGALTSGVEHIGAPINGYPHIFHNRENIPFPCETPYYEFPMLENDIYDGGNHQGPHRVVFKANGTFCGGITHPYPPPNNDFVKCHCPPTHVLSFHVQQD</sequence>
<dbReference type="Proteomes" id="UP000268093">
    <property type="component" value="Unassembled WGS sequence"/>
</dbReference>
<dbReference type="EMBL" id="RBNI01020036">
    <property type="protein sequence ID" value="RUO96705.1"/>
    <property type="molecule type" value="Genomic_DNA"/>
</dbReference>
<evidence type="ECO:0000313" key="7">
    <source>
        <dbReference type="EMBL" id="RUO96705.1"/>
    </source>
</evidence>
<dbReference type="OrthoDB" id="5425539at2759"/>
<dbReference type="GO" id="GO:0016787">
    <property type="term" value="F:hydrolase activity"/>
    <property type="evidence" value="ECO:0007669"/>
    <property type="project" value="UniProtKB-KW"/>
</dbReference>
<keyword evidence="8" id="KW-1185">Reference proteome</keyword>
<dbReference type="InterPro" id="IPR016191">
    <property type="entry name" value="Ribonuclease/ribotoxin"/>
</dbReference>
<keyword evidence="1" id="KW-0540">Nuclease</keyword>
<evidence type="ECO:0000256" key="2">
    <source>
        <dbReference type="ARBA" id="ARBA00022759"/>
    </source>
</evidence>
<evidence type="ECO:0000256" key="5">
    <source>
        <dbReference type="ARBA" id="ARBA00023239"/>
    </source>
</evidence>
<proteinExistence type="predicted"/>
<dbReference type="GO" id="GO:0016829">
    <property type="term" value="F:lyase activity"/>
    <property type="evidence" value="ECO:0007669"/>
    <property type="project" value="UniProtKB-KW"/>
</dbReference>
<protein>
    <submittedName>
        <fullName evidence="7">Ribonuclease/ribotoxin</fullName>
    </submittedName>
</protein>
<comment type="caution">
    <text evidence="7">The sequence shown here is derived from an EMBL/GenBank/DDBJ whole genome shotgun (WGS) entry which is preliminary data.</text>
</comment>
<evidence type="ECO:0000256" key="6">
    <source>
        <dbReference type="SAM" id="SignalP"/>
    </source>
</evidence>
<gene>
    <name evidence="7" type="ORF">BC936DRAFT_141595</name>
</gene>
<keyword evidence="4" id="KW-1015">Disulfide bond</keyword>
<evidence type="ECO:0000256" key="3">
    <source>
        <dbReference type="ARBA" id="ARBA00022801"/>
    </source>
</evidence>
<accession>A0A433A1Z9</accession>
<dbReference type="GO" id="GO:0003723">
    <property type="term" value="F:RNA binding"/>
    <property type="evidence" value="ECO:0007669"/>
    <property type="project" value="InterPro"/>
</dbReference>
<keyword evidence="5" id="KW-0456">Lyase</keyword>
<dbReference type="PANTHER" id="PTHR42104:SF1">
    <property type="entry name" value="EXTRACELLULAR GUANYL-SPECIFIC RIBONUCLEASE RNTA (AFU_ORTHOLOGUE AFUA_4G03230)"/>
    <property type="match status" value="1"/>
</dbReference>
<evidence type="ECO:0000256" key="1">
    <source>
        <dbReference type="ARBA" id="ARBA00022722"/>
    </source>
</evidence>
<dbReference type="Gene3D" id="3.10.450.30">
    <property type="entry name" value="Microbial ribonucleases"/>
    <property type="match status" value="1"/>
</dbReference>
<dbReference type="Pfam" id="PF00545">
    <property type="entry name" value="Ribonuclease"/>
    <property type="match status" value="1"/>
</dbReference>
<dbReference type="PANTHER" id="PTHR42104">
    <property type="entry name" value="EXTRACELLULAR GUANYL-SPECIFIC RIBONUCLEASE RNTA (AFU_ORTHOLOGUE AFUA_4G03230)"/>
    <property type="match status" value="1"/>
</dbReference>
<evidence type="ECO:0000313" key="8">
    <source>
        <dbReference type="Proteomes" id="UP000268093"/>
    </source>
</evidence>
<keyword evidence="3" id="KW-0378">Hydrolase</keyword>
<keyword evidence="6" id="KW-0732">Signal</keyword>
<organism evidence="7 8">
    <name type="scientific">Jimgerdemannia flammicorona</name>
    <dbReference type="NCBI Taxonomy" id="994334"/>
    <lineage>
        <taxon>Eukaryota</taxon>
        <taxon>Fungi</taxon>
        <taxon>Fungi incertae sedis</taxon>
        <taxon>Mucoromycota</taxon>
        <taxon>Mucoromycotina</taxon>
        <taxon>Endogonomycetes</taxon>
        <taxon>Endogonales</taxon>
        <taxon>Endogonaceae</taxon>
        <taxon>Jimgerdemannia</taxon>
    </lineage>
</organism>
<evidence type="ECO:0000256" key="4">
    <source>
        <dbReference type="ARBA" id="ARBA00023157"/>
    </source>
</evidence>
<dbReference type="SUPFAM" id="SSF53933">
    <property type="entry name" value="Microbial ribonucleases"/>
    <property type="match status" value="1"/>
</dbReference>
<reference evidence="7 8" key="1">
    <citation type="journal article" date="2018" name="New Phytol.">
        <title>Phylogenomics of Endogonaceae and evolution of mycorrhizas within Mucoromycota.</title>
        <authorList>
            <person name="Chang Y."/>
            <person name="Desiro A."/>
            <person name="Na H."/>
            <person name="Sandor L."/>
            <person name="Lipzen A."/>
            <person name="Clum A."/>
            <person name="Barry K."/>
            <person name="Grigoriev I.V."/>
            <person name="Martin F.M."/>
            <person name="Stajich J.E."/>
            <person name="Smith M.E."/>
            <person name="Bonito G."/>
            <person name="Spatafora J.W."/>
        </authorList>
    </citation>
    <scope>NUCLEOTIDE SEQUENCE [LARGE SCALE GENOMIC DNA]</scope>
    <source>
        <strain evidence="7 8">GMNB39</strain>
    </source>
</reference>
<feature type="signal peptide" evidence="6">
    <location>
        <begin position="1"/>
        <end position="26"/>
    </location>
</feature>
<keyword evidence="2" id="KW-0255">Endonuclease</keyword>
<dbReference type="InterPro" id="IPR000026">
    <property type="entry name" value="N1-like"/>
</dbReference>
<dbReference type="GO" id="GO:0004521">
    <property type="term" value="F:RNA endonuclease activity"/>
    <property type="evidence" value="ECO:0007669"/>
    <property type="project" value="InterPro"/>
</dbReference>
<dbReference type="AlphaFoldDB" id="A0A433A1Z9"/>
<name>A0A433A1Z9_9FUNG</name>
<feature type="chain" id="PRO_5018993161" evidence="6">
    <location>
        <begin position="27"/>
        <end position="141"/>
    </location>
</feature>